<organism evidence="1">
    <name type="scientific">Manihot esculenta</name>
    <name type="common">Cassava</name>
    <name type="synonym">Jatropha manihot</name>
    <dbReference type="NCBI Taxonomy" id="3983"/>
    <lineage>
        <taxon>Eukaryota</taxon>
        <taxon>Viridiplantae</taxon>
        <taxon>Streptophyta</taxon>
        <taxon>Embryophyta</taxon>
        <taxon>Tracheophyta</taxon>
        <taxon>Spermatophyta</taxon>
        <taxon>Magnoliopsida</taxon>
        <taxon>eudicotyledons</taxon>
        <taxon>Gunneridae</taxon>
        <taxon>Pentapetalae</taxon>
        <taxon>rosids</taxon>
        <taxon>fabids</taxon>
        <taxon>Malpighiales</taxon>
        <taxon>Euphorbiaceae</taxon>
        <taxon>Crotonoideae</taxon>
        <taxon>Manihoteae</taxon>
        <taxon>Manihot</taxon>
    </lineage>
</organism>
<gene>
    <name evidence="1" type="ORF">MANES_10G066300</name>
</gene>
<protein>
    <submittedName>
        <fullName evidence="1">Uncharacterized protein</fullName>
    </submittedName>
</protein>
<proteinExistence type="predicted"/>
<evidence type="ECO:0000313" key="1">
    <source>
        <dbReference type="EMBL" id="OAY39085.1"/>
    </source>
</evidence>
<reference evidence="1" key="1">
    <citation type="submission" date="2016-02" db="EMBL/GenBank/DDBJ databases">
        <title>WGS assembly of Manihot esculenta.</title>
        <authorList>
            <person name="Bredeson J.V."/>
            <person name="Prochnik S.E."/>
            <person name="Lyons J.B."/>
            <person name="Schmutz J."/>
            <person name="Grimwood J."/>
            <person name="Vrebalov J."/>
            <person name="Bart R.S."/>
            <person name="Amuge T."/>
            <person name="Ferguson M.E."/>
            <person name="Green R."/>
            <person name="Putnam N."/>
            <person name="Stites J."/>
            <person name="Rounsley S."/>
            <person name="Rokhsar D.S."/>
        </authorList>
    </citation>
    <scope>NUCLEOTIDE SEQUENCE [LARGE SCALE GENOMIC DNA]</scope>
    <source>
        <tissue evidence="1">Leaf</tissue>
    </source>
</reference>
<dbReference type="AlphaFoldDB" id="A0A2C9V3Y7"/>
<name>A0A2C9V3Y7_MANES</name>
<dbReference type="EMBL" id="CM004396">
    <property type="protein sequence ID" value="OAY39085.1"/>
    <property type="molecule type" value="Genomic_DNA"/>
</dbReference>
<accession>A0A2C9V3Y7</accession>
<sequence>MVVVTRSLKYSGSAYPSYLQYCARLHRGNRYVGLDKKLH</sequence>